<feature type="region of interest" description="Disordered" evidence="2">
    <location>
        <begin position="240"/>
        <end position="307"/>
    </location>
</feature>
<evidence type="ECO:0000313" key="3">
    <source>
        <dbReference type="EMBL" id="KAL1258997.1"/>
    </source>
</evidence>
<comment type="caution">
    <text evidence="3">The sequence shown here is derived from an EMBL/GenBank/DDBJ whole genome shotgun (WGS) entry which is preliminary data.</text>
</comment>
<proteinExistence type="predicted"/>
<sequence length="444" mass="50263">MYYTSNTGPTGRQHNKPHETGPKSELQPQRPSKDHRLLKSHTHRHPQEELTSAQRCIRQLELEAQERQGEPDEVEQGAKEEIDRLKETLAATTQEMEQDKADNADLSKRLQYAEQLLDRAKANFRDKSSRIKALETHLNESRKEISQLTRQLNDIKSEALITEFADPEIRVWPLRAHSVKTIPNRHPESGKHPRTTENGIPTLVPNLNRGITAGMEHMDNSAHLDVIGNIRGTNQDLMRVSGKDQETSPVHLETQEGKAHGNPMEPLKGNDNQQSAQRIDEKTHKHSKLTDPKENQHQRKTSSCSDSHELLKMMMKEFFQQKEEDRNTSSPRSQRTTVTITTDGQEVLPKNPQHSSIQQTPAAETTQVLESAVLVVCHSSEELQISPDILPISSQTPVPQLLGDLIEKGIARKFYLSIIIERHIRVEALLDTGVNITLMSAELL</sequence>
<feature type="compositionally biased region" description="Basic and acidic residues" evidence="2">
    <location>
        <begin position="278"/>
        <end position="297"/>
    </location>
</feature>
<evidence type="ECO:0000313" key="4">
    <source>
        <dbReference type="Proteomes" id="UP001558613"/>
    </source>
</evidence>
<keyword evidence="1" id="KW-0175">Coiled coil</keyword>
<reference evidence="3 4" key="1">
    <citation type="submission" date="2023-09" db="EMBL/GenBank/DDBJ databases">
        <authorList>
            <person name="Wang M."/>
        </authorList>
    </citation>
    <scope>NUCLEOTIDE SEQUENCE [LARGE SCALE GENOMIC DNA]</scope>
    <source>
        <strain evidence="3">GT-2023</strain>
        <tissue evidence="3">Liver</tissue>
    </source>
</reference>
<feature type="region of interest" description="Disordered" evidence="2">
    <location>
        <begin position="321"/>
        <end position="356"/>
    </location>
</feature>
<accession>A0ABR3M1I2</accession>
<evidence type="ECO:0008006" key="5">
    <source>
        <dbReference type="Google" id="ProtNLM"/>
    </source>
</evidence>
<feature type="coiled-coil region" evidence="1">
    <location>
        <begin position="75"/>
        <end position="158"/>
    </location>
</feature>
<evidence type="ECO:0000256" key="2">
    <source>
        <dbReference type="SAM" id="MobiDB-lite"/>
    </source>
</evidence>
<dbReference type="Proteomes" id="UP001558613">
    <property type="component" value="Unassembled WGS sequence"/>
</dbReference>
<name>A0ABR3M1I2_9TELE</name>
<feature type="compositionally biased region" description="Polar residues" evidence="2">
    <location>
        <begin position="328"/>
        <end position="344"/>
    </location>
</feature>
<evidence type="ECO:0000256" key="1">
    <source>
        <dbReference type="SAM" id="Coils"/>
    </source>
</evidence>
<dbReference type="EMBL" id="JAYMGO010000016">
    <property type="protein sequence ID" value="KAL1258997.1"/>
    <property type="molecule type" value="Genomic_DNA"/>
</dbReference>
<feature type="region of interest" description="Disordered" evidence="2">
    <location>
        <begin position="1"/>
        <end position="52"/>
    </location>
</feature>
<feature type="region of interest" description="Disordered" evidence="2">
    <location>
        <begin position="182"/>
        <end position="204"/>
    </location>
</feature>
<keyword evidence="4" id="KW-1185">Reference proteome</keyword>
<gene>
    <name evidence="3" type="ORF">QQF64_009574</name>
</gene>
<organism evidence="3 4">
    <name type="scientific">Cirrhinus molitorella</name>
    <name type="common">mud carp</name>
    <dbReference type="NCBI Taxonomy" id="172907"/>
    <lineage>
        <taxon>Eukaryota</taxon>
        <taxon>Metazoa</taxon>
        <taxon>Chordata</taxon>
        <taxon>Craniata</taxon>
        <taxon>Vertebrata</taxon>
        <taxon>Euteleostomi</taxon>
        <taxon>Actinopterygii</taxon>
        <taxon>Neopterygii</taxon>
        <taxon>Teleostei</taxon>
        <taxon>Ostariophysi</taxon>
        <taxon>Cypriniformes</taxon>
        <taxon>Cyprinidae</taxon>
        <taxon>Labeoninae</taxon>
        <taxon>Labeonini</taxon>
        <taxon>Cirrhinus</taxon>
    </lineage>
</organism>
<feature type="compositionally biased region" description="Polar residues" evidence="2">
    <location>
        <begin position="1"/>
        <end position="12"/>
    </location>
</feature>
<protein>
    <recommendedName>
        <fullName evidence="5">Peptidase A2 domain-containing protein</fullName>
    </recommendedName>
</protein>
<feature type="compositionally biased region" description="Basic and acidic residues" evidence="2">
    <location>
        <begin position="185"/>
        <end position="195"/>
    </location>
</feature>